<proteinExistence type="predicted"/>
<evidence type="ECO:0000313" key="2">
    <source>
        <dbReference type="Proteomes" id="UP000295680"/>
    </source>
</evidence>
<comment type="caution">
    <text evidence="1">The sequence shown here is derived from an EMBL/GenBank/DDBJ whole genome shotgun (WGS) entry which is preliminary data.</text>
</comment>
<dbReference type="RefSeq" id="WP_132125710.1">
    <property type="nucleotide sequence ID" value="NZ_SLWS01000017.1"/>
</dbReference>
<evidence type="ECO:0000313" key="1">
    <source>
        <dbReference type="EMBL" id="TCO47424.1"/>
    </source>
</evidence>
<keyword evidence="1" id="KW-0808">Transferase</keyword>
<keyword evidence="2" id="KW-1185">Reference proteome</keyword>
<sequence length="272" mass="29809">MTENNPVPAGIDPHVPHVPRILDYLLGGTANFEIDRIVAERAFAAWPGEVGGVAGVRVDIHEARDSLRRIVGHLAGECGIRQFLDIASGLPTMNNTHEAARAVAPGCRVVYVDNDPIVVTHAQHLLSSEIDKRTAFVQGDFRDPQDLLRKAAGTLDFTEPVGVILYGMLHFLADSDGPDRLLDELLAAVPTGSYVAVSHFARDDEDTAMNATLHAMDQQMGEAVVRRTRGEVEKFFNGMDIVEPGVVRTNEWRPEAHGPRPLPMWCGVARKR</sequence>
<dbReference type="Pfam" id="PF04672">
    <property type="entry name" value="Methyltransf_19"/>
    <property type="match status" value="1"/>
</dbReference>
<dbReference type="GO" id="GO:0032259">
    <property type="term" value="P:methylation"/>
    <property type="evidence" value="ECO:0007669"/>
    <property type="project" value="UniProtKB-KW"/>
</dbReference>
<dbReference type="EMBL" id="SLWS01000017">
    <property type="protein sequence ID" value="TCO47424.1"/>
    <property type="molecule type" value="Genomic_DNA"/>
</dbReference>
<dbReference type="Gene3D" id="3.40.50.150">
    <property type="entry name" value="Vaccinia Virus protein VP39"/>
    <property type="match status" value="1"/>
</dbReference>
<dbReference type="SUPFAM" id="SSF53335">
    <property type="entry name" value="S-adenosyl-L-methionine-dependent methyltransferases"/>
    <property type="match status" value="1"/>
</dbReference>
<dbReference type="InterPro" id="IPR006764">
    <property type="entry name" value="SAM_dep_MeTrfase_SAV2177_type"/>
</dbReference>
<accession>A0A4R2IQD9</accession>
<dbReference type="Proteomes" id="UP000295680">
    <property type="component" value="Unassembled WGS sequence"/>
</dbReference>
<reference evidence="1 2" key="1">
    <citation type="submission" date="2019-03" db="EMBL/GenBank/DDBJ databases">
        <title>Genomic Encyclopedia of Type Strains, Phase IV (KMG-IV): sequencing the most valuable type-strain genomes for metagenomic binning, comparative biology and taxonomic classification.</title>
        <authorList>
            <person name="Goeker M."/>
        </authorList>
    </citation>
    <scope>NUCLEOTIDE SEQUENCE [LARGE SCALE GENOMIC DNA]</scope>
    <source>
        <strain evidence="1 2">DSM 45934</strain>
    </source>
</reference>
<dbReference type="AlphaFoldDB" id="A0A4R2IQD9"/>
<keyword evidence="1" id="KW-0489">Methyltransferase</keyword>
<dbReference type="PIRSF" id="PIRSF017393">
    <property type="entry name" value="MTase_SAV2177"/>
    <property type="match status" value="1"/>
</dbReference>
<dbReference type="GO" id="GO:0008168">
    <property type="term" value="F:methyltransferase activity"/>
    <property type="evidence" value="ECO:0007669"/>
    <property type="project" value="UniProtKB-KW"/>
</dbReference>
<dbReference type="CDD" id="cd02440">
    <property type="entry name" value="AdoMet_MTases"/>
    <property type="match status" value="1"/>
</dbReference>
<name>A0A4R2IQD9_9PSEU</name>
<protein>
    <submittedName>
        <fullName evidence="1">S-adenosyl methyltransferase</fullName>
    </submittedName>
</protein>
<organism evidence="1 2">
    <name type="scientific">Actinocrispum wychmicini</name>
    <dbReference type="NCBI Taxonomy" id="1213861"/>
    <lineage>
        <taxon>Bacteria</taxon>
        <taxon>Bacillati</taxon>
        <taxon>Actinomycetota</taxon>
        <taxon>Actinomycetes</taxon>
        <taxon>Pseudonocardiales</taxon>
        <taxon>Pseudonocardiaceae</taxon>
        <taxon>Actinocrispum</taxon>
    </lineage>
</organism>
<dbReference type="OrthoDB" id="5175904at2"/>
<gene>
    <name evidence="1" type="ORF">EV192_117164</name>
</gene>
<dbReference type="InterPro" id="IPR029063">
    <property type="entry name" value="SAM-dependent_MTases_sf"/>
</dbReference>